<sequence length="101" mass="11040">MIKKILYNSKAVKRKRKKGKKWPKSFNTILLLYFDQSPLAGIEEDRANPVEGTTLDEPEKEPKAEGLRRGVPIRLEFSLAAGGLASTGAGNCSSISECMTG</sequence>
<evidence type="ECO:0000256" key="1">
    <source>
        <dbReference type="SAM" id="MobiDB-lite"/>
    </source>
</evidence>
<name>A0A7C9ATR2_OPUST</name>
<reference evidence="2" key="1">
    <citation type="journal article" date="2013" name="J. Plant Res.">
        <title>Effect of fungi and light on seed germination of three Opuntia species from semiarid lands of central Mexico.</title>
        <authorList>
            <person name="Delgado-Sanchez P."/>
            <person name="Jimenez-Bremont J.F."/>
            <person name="Guerrero-Gonzalez Mde L."/>
            <person name="Flores J."/>
        </authorList>
    </citation>
    <scope>NUCLEOTIDE SEQUENCE</scope>
    <source>
        <tissue evidence="2">Cladode</tissue>
    </source>
</reference>
<accession>A0A7C9ATR2</accession>
<feature type="region of interest" description="Disordered" evidence="1">
    <location>
        <begin position="44"/>
        <end position="67"/>
    </location>
</feature>
<proteinExistence type="predicted"/>
<organism evidence="2">
    <name type="scientific">Opuntia streptacantha</name>
    <name type="common">Prickly pear cactus</name>
    <name type="synonym">Opuntia cardona</name>
    <dbReference type="NCBI Taxonomy" id="393608"/>
    <lineage>
        <taxon>Eukaryota</taxon>
        <taxon>Viridiplantae</taxon>
        <taxon>Streptophyta</taxon>
        <taxon>Embryophyta</taxon>
        <taxon>Tracheophyta</taxon>
        <taxon>Spermatophyta</taxon>
        <taxon>Magnoliopsida</taxon>
        <taxon>eudicotyledons</taxon>
        <taxon>Gunneridae</taxon>
        <taxon>Pentapetalae</taxon>
        <taxon>Caryophyllales</taxon>
        <taxon>Cactineae</taxon>
        <taxon>Cactaceae</taxon>
        <taxon>Opuntioideae</taxon>
        <taxon>Opuntia</taxon>
    </lineage>
</organism>
<dbReference type="EMBL" id="GISG01265522">
    <property type="protein sequence ID" value="MBA4674997.1"/>
    <property type="molecule type" value="Transcribed_RNA"/>
</dbReference>
<evidence type="ECO:0000313" key="2">
    <source>
        <dbReference type="EMBL" id="MBA4674997.1"/>
    </source>
</evidence>
<dbReference type="AlphaFoldDB" id="A0A7C9ATR2"/>
<protein>
    <submittedName>
        <fullName evidence="2">Uncharacterized protein</fullName>
    </submittedName>
</protein>
<reference evidence="2" key="2">
    <citation type="submission" date="2020-07" db="EMBL/GenBank/DDBJ databases">
        <authorList>
            <person name="Vera ALvarez R."/>
            <person name="Arias-Moreno D.M."/>
            <person name="Jimenez-Jacinto V."/>
            <person name="Jimenez-Bremont J.F."/>
            <person name="Swaminathan K."/>
            <person name="Moose S.P."/>
            <person name="Guerrero-Gonzalez M.L."/>
            <person name="Marino-Ramirez L."/>
            <person name="Landsman D."/>
            <person name="Rodriguez-Kessler M."/>
            <person name="Delgado-Sanchez P."/>
        </authorList>
    </citation>
    <scope>NUCLEOTIDE SEQUENCE</scope>
    <source>
        <tissue evidence="2">Cladode</tissue>
    </source>
</reference>